<protein>
    <submittedName>
        <fullName evidence="1">Uncharacterized protein</fullName>
    </submittedName>
</protein>
<reference evidence="1" key="1">
    <citation type="submission" date="2019-02" db="EMBL/GenBank/DDBJ databases">
        <authorList>
            <person name="Gruber-Vodicka R. H."/>
            <person name="Seah K. B. B."/>
        </authorList>
    </citation>
    <scope>NUCLEOTIDE SEQUENCE</scope>
    <source>
        <strain evidence="1">BECK_M6</strain>
    </source>
</reference>
<proteinExistence type="predicted"/>
<name>A0A450V3A3_9GAMM</name>
<dbReference type="AlphaFoldDB" id="A0A450V3A3"/>
<evidence type="ECO:0000313" key="1">
    <source>
        <dbReference type="EMBL" id="VFJ99270.1"/>
    </source>
</evidence>
<dbReference type="EMBL" id="CAADFH010000096">
    <property type="protein sequence ID" value="VFJ99270.1"/>
    <property type="molecule type" value="Genomic_DNA"/>
</dbReference>
<accession>A0A450V3A3</accession>
<sequence>MISTGAGRPGRSLENPDSCKIGFVQNTGKARSEMSCIKGIKKGFRNKRGYTMDLICLLPAHLRK</sequence>
<gene>
    <name evidence="1" type="ORF">BECKLFY1418A_GA0070994_10968</name>
</gene>
<organism evidence="1">
    <name type="scientific">Candidatus Kentrum sp. LFY</name>
    <dbReference type="NCBI Taxonomy" id="2126342"/>
    <lineage>
        <taxon>Bacteria</taxon>
        <taxon>Pseudomonadati</taxon>
        <taxon>Pseudomonadota</taxon>
        <taxon>Gammaproteobacteria</taxon>
        <taxon>Candidatus Kentrum</taxon>
    </lineage>
</organism>